<accession>A0A401HBB0</accession>
<proteinExistence type="predicted"/>
<comment type="caution">
    <text evidence="2">The sequence shown here is derived from an EMBL/GenBank/DDBJ whole genome shotgun (WGS) entry which is preliminary data.</text>
</comment>
<dbReference type="EMBL" id="BDMD01000088">
    <property type="protein sequence ID" value="GBF09713.1"/>
    <property type="molecule type" value="Genomic_DNA"/>
</dbReference>
<organism evidence="2 3">
    <name type="scientific">Aeropyrum pernix</name>
    <dbReference type="NCBI Taxonomy" id="56636"/>
    <lineage>
        <taxon>Archaea</taxon>
        <taxon>Thermoproteota</taxon>
        <taxon>Thermoprotei</taxon>
        <taxon>Desulfurococcales</taxon>
        <taxon>Desulfurococcaceae</taxon>
        <taxon>Aeropyrum</taxon>
    </lineage>
</organism>
<dbReference type="AlphaFoldDB" id="A0A401HBB0"/>
<gene>
    <name evidence="2" type="ORF">apy_14380</name>
</gene>
<evidence type="ECO:0000313" key="2">
    <source>
        <dbReference type="EMBL" id="GBF09713.1"/>
    </source>
</evidence>
<sequence>MLTRFPFPGSVLRSRLGPANPRLTTIAGEPLPFPAAGILTPLRCYYRRDPHSGRLHRTSRPGFYATPTPAYRTRLHRSRGPGSRRPA</sequence>
<evidence type="ECO:0000256" key="1">
    <source>
        <dbReference type="SAM" id="MobiDB-lite"/>
    </source>
</evidence>
<reference evidence="2 3" key="1">
    <citation type="submission" date="2017-02" db="EMBL/GenBank/DDBJ databases">
        <title>isolation and characterization of a novel temperate virus Aeropyrum globular virus 1 infecting hyperthermophilic archaeon Aeropyrum.</title>
        <authorList>
            <person name="Yumiya M."/>
            <person name="Yoshida T."/>
            <person name="Sako Y."/>
        </authorList>
    </citation>
    <scope>NUCLEOTIDE SEQUENCE [LARGE SCALE GENOMIC DNA]</scope>
    <source>
        <strain evidence="2 3">YK1-12-2013</strain>
    </source>
</reference>
<evidence type="ECO:0000313" key="3">
    <source>
        <dbReference type="Proteomes" id="UP000291213"/>
    </source>
</evidence>
<dbReference type="Proteomes" id="UP000291213">
    <property type="component" value="Unassembled WGS sequence"/>
</dbReference>
<name>A0A401HBB0_AERPX</name>
<protein>
    <submittedName>
        <fullName evidence="2">Uncharacterized protein</fullName>
    </submittedName>
</protein>
<feature type="region of interest" description="Disordered" evidence="1">
    <location>
        <begin position="53"/>
        <end position="87"/>
    </location>
</feature>